<feature type="domain" description="Endonuclease/exonuclease/phosphatase" evidence="2">
    <location>
        <begin position="103"/>
        <end position="350"/>
    </location>
</feature>
<gene>
    <name evidence="3" type="ORF">ADIARSV_3971</name>
</gene>
<dbReference type="InterPro" id="IPR005135">
    <property type="entry name" value="Endo/exonuclease/phosphatase"/>
</dbReference>
<dbReference type="SUPFAM" id="SSF56219">
    <property type="entry name" value="DNase I-like"/>
    <property type="match status" value="1"/>
</dbReference>
<keyword evidence="1" id="KW-0812">Transmembrane</keyword>
<name>R9GMC1_9SPHI</name>
<dbReference type="GO" id="GO:0016020">
    <property type="term" value="C:membrane"/>
    <property type="evidence" value="ECO:0007669"/>
    <property type="project" value="GOC"/>
</dbReference>
<feature type="transmembrane region" description="Helical" evidence="1">
    <location>
        <begin position="33"/>
        <end position="53"/>
    </location>
</feature>
<evidence type="ECO:0000313" key="3">
    <source>
        <dbReference type="EMBL" id="EOR92883.1"/>
    </source>
</evidence>
<keyword evidence="4" id="KW-1185">Reference proteome</keyword>
<keyword evidence="1" id="KW-0472">Membrane</keyword>
<dbReference type="STRING" id="1150600.ADIARSV_3971"/>
<comment type="caution">
    <text evidence="3">The sequence shown here is derived from an EMBL/GenBank/DDBJ whole genome shotgun (WGS) entry which is preliminary data.</text>
</comment>
<keyword evidence="1" id="KW-1133">Transmembrane helix</keyword>
<evidence type="ECO:0000259" key="2">
    <source>
        <dbReference type="Pfam" id="PF03372"/>
    </source>
</evidence>
<protein>
    <recommendedName>
        <fullName evidence="2">Endonuclease/exonuclease/phosphatase domain-containing protein</fullName>
    </recommendedName>
</protein>
<accession>R9GMC1</accession>
<dbReference type="PANTHER" id="PTHR14859">
    <property type="entry name" value="CALCOFLUOR WHITE HYPERSENSITIVE PROTEIN PRECURSOR"/>
    <property type="match status" value="1"/>
</dbReference>
<organism evidence="3 4">
    <name type="scientific">Arcticibacter svalbardensis MN12-7</name>
    <dbReference type="NCBI Taxonomy" id="1150600"/>
    <lineage>
        <taxon>Bacteria</taxon>
        <taxon>Pseudomonadati</taxon>
        <taxon>Bacteroidota</taxon>
        <taxon>Sphingobacteriia</taxon>
        <taxon>Sphingobacteriales</taxon>
        <taxon>Sphingobacteriaceae</taxon>
        <taxon>Arcticibacter</taxon>
    </lineage>
</organism>
<proteinExistence type="predicted"/>
<dbReference type="GO" id="GO:0006506">
    <property type="term" value="P:GPI anchor biosynthetic process"/>
    <property type="evidence" value="ECO:0007669"/>
    <property type="project" value="TreeGrafter"/>
</dbReference>
<dbReference type="eggNOG" id="COG3568">
    <property type="taxonomic scope" value="Bacteria"/>
</dbReference>
<sequence>MNKILRLFTVLSCIVLLLTYLAGHIDPRSFWPLAFISLAYVPVLLITFLFLFILTLQRSWFALVPLCCILLGWSNLTNSFSLHKRALMEPKSALADSSAIRVMTYNVHFFNEATQDPENSLGVFSIINRIQPDVACFQEFYSDTRPNKLNSVDSLKRILHTTNFHYVDFSKQGSGMAIFAKYPIVAKGIIPFSEDHDGNQCIYVDLLKNGHTFRIYAVHLESIRLQQYQLNYMSKFIKGKTQKLRPSKKIGGQLRRAFLERAHQVDLVRAHAATSPYPYLICGDFNDPPSSYAFNQMAKGMQSTYKEKGSGLYAVTLHKGFLRYQIDHILTSPGWSVLSHIIVAEKASDHYPVYTDLSLSTSSK</sequence>
<dbReference type="PANTHER" id="PTHR14859:SF15">
    <property type="entry name" value="ENDONUCLEASE_EXONUCLEASE_PHOSPHATASE DOMAIN-CONTAINING PROTEIN"/>
    <property type="match status" value="1"/>
</dbReference>
<dbReference type="AlphaFoldDB" id="R9GMC1"/>
<dbReference type="GO" id="GO:0003824">
    <property type="term" value="F:catalytic activity"/>
    <property type="evidence" value="ECO:0007669"/>
    <property type="project" value="InterPro"/>
</dbReference>
<dbReference type="CDD" id="cd09084">
    <property type="entry name" value="EEP-2"/>
    <property type="match status" value="1"/>
</dbReference>
<evidence type="ECO:0000256" key="1">
    <source>
        <dbReference type="SAM" id="Phobius"/>
    </source>
</evidence>
<dbReference type="OrthoDB" id="635146at2"/>
<evidence type="ECO:0000313" key="4">
    <source>
        <dbReference type="Proteomes" id="UP000014174"/>
    </source>
</evidence>
<dbReference type="EMBL" id="AQPN01000141">
    <property type="protein sequence ID" value="EOR92883.1"/>
    <property type="molecule type" value="Genomic_DNA"/>
</dbReference>
<feature type="transmembrane region" description="Helical" evidence="1">
    <location>
        <begin position="60"/>
        <end position="76"/>
    </location>
</feature>
<dbReference type="Proteomes" id="UP000014174">
    <property type="component" value="Unassembled WGS sequence"/>
</dbReference>
<dbReference type="Gene3D" id="3.60.10.10">
    <property type="entry name" value="Endonuclease/exonuclease/phosphatase"/>
    <property type="match status" value="1"/>
</dbReference>
<dbReference type="RefSeq" id="WP_016197191.1">
    <property type="nucleotide sequence ID" value="NZ_AQPN01000141.1"/>
</dbReference>
<dbReference type="Pfam" id="PF03372">
    <property type="entry name" value="Exo_endo_phos"/>
    <property type="match status" value="1"/>
</dbReference>
<dbReference type="InterPro" id="IPR051916">
    <property type="entry name" value="GPI-anchor_lipid_remodeler"/>
</dbReference>
<reference evidence="3 4" key="1">
    <citation type="journal article" date="2013" name="Genome Announc.">
        <title>Draft Genome Sequence of Arcticibacter svalbardensis Strain MN12-7T, a Member of the Family Sphingobacteriaceae Isolated from an Arctic Soil Sample.</title>
        <authorList>
            <person name="Shivaji S."/>
            <person name="Ara S."/>
            <person name="Prasad S."/>
            <person name="Manasa B.P."/>
            <person name="Begum Z."/>
            <person name="Singh A."/>
            <person name="Kumar Pinnaka A."/>
        </authorList>
    </citation>
    <scope>NUCLEOTIDE SEQUENCE [LARGE SCALE GENOMIC DNA]</scope>
    <source>
        <strain evidence="3 4">MN12-7</strain>
    </source>
</reference>
<dbReference type="InterPro" id="IPR036691">
    <property type="entry name" value="Endo/exonu/phosph_ase_sf"/>
</dbReference>